<keyword evidence="5" id="KW-0812">Transmembrane</keyword>
<dbReference type="SUPFAM" id="SSF56954">
    <property type="entry name" value="Outer membrane efflux proteins (OEP)"/>
    <property type="match status" value="1"/>
</dbReference>
<evidence type="ECO:0000313" key="10">
    <source>
        <dbReference type="Proteomes" id="UP000525652"/>
    </source>
</evidence>
<accession>A0A7X1B3G6</accession>
<name>A0A7X1B3G6_9BACT</name>
<keyword evidence="6" id="KW-0472">Membrane</keyword>
<evidence type="ECO:0000256" key="4">
    <source>
        <dbReference type="ARBA" id="ARBA00022452"/>
    </source>
</evidence>
<sequence length="432" mass="48131">MRTRLTPALLLLASALLASAESPAKPELLELSDYLNEAMASNPRLEALEQRYEAGMQRIPQSGALPDPMFQITHFIESVQTRTGPQENVFVLSQKLPWFGKRGSQKSAASAEAEVLWYSLQNQQLVLAREVSLAFFEYTYTREAIDLTRENRDLLQKLEPIVEEKVRAGADLNALLRLKVEIGKVDDRLQTLQQKKVAQSAELGRLLGLPTTSILPDPKWEAPAPTTYDPSSIAAAIRANNPELQMMQRQIDSAEARSEIARLANYPDITLGLNYIQTGDPVVNPTTPDAGQDPWGFTVAVNVPLWFGKYNASKAEALASRRSLESEYTNRMNDLQAKLLTSLSSLNNANRQLNLYGNELLGLAEQAVENSRAGYRSGRTGILEVIDSERSLLDLQLLYWRAVADAWKQRVIIQTLANQPLSSEFSKSPSYE</sequence>
<proteinExistence type="inferred from homology"/>
<keyword evidence="4" id="KW-1134">Transmembrane beta strand</keyword>
<comment type="caution">
    <text evidence="9">The sequence shown here is derived from an EMBL/GenBank/DDBJ whole genome shotgun (WGS) entry which is preliminary data.</text>
</comment>
<dbReference type="Gene3D" id="1.20.1600.10">
    <property type="entry name" value="Outer membrane efflux proteins (OEP)"/>
    <property type="match status" value="1"/>
</dbReference>
<reference evidence="9 10" key="1">
    <citation type="submission" date="2020-07" db="EMBL/GenBank/DDBJ databases">
        <authorList>
            <person name="Feng X."/>
        </authorList>
    </citation>
    <scope>NUCLEOTIDE SEQUENCE [LARGE SCALE GENOMIC DNA]</scope>
    <source>
        <strain evidence="9 10">JCM14086</strain>
    </source>
</reference>
<comment type="similarity">
    <text evidence="2">Belongs to the outer membrane factor (OMF) (TC 1.B.17) family.</text>
</comment>
<dbReference type="GO" id="GO:0015562">
    <property type="term" value="F:efflux transmembrane transporter activity"/>
    <property type="evidence" value="ECO:0007669"/>
    <property type="project" value="InterPro"/>
</dbReference>
<dbReference type="Proteomes" id="UP000525652">
    <property type="component" value="Unassembled WGS sequence"/>
</dbReference>
<comment type="subcellular location">
    <subcellularLocation>
        <location evidence="1">Cell outer membrane</location>
    </subcellularLocation>
</comment>
<evidence type="ECO:0000256" key="1">
    <source>
        <dbReference type="ARBA" id="ARBA00004442"/>
    </source>
</evidence>
<keyword evidence="8" id="KW-0732">Signal</keyword>
<keyword evidence="7" id="KW-0998">Cell outer membrane</keyword>
<evidence type="ECO:0000313" key="9">
    <source>
        <dbReference type="EMBL" id="MBC2603838.1"/>
    </source>
</evidence>
<evidence type="ECO:0000256" key="3">
    <source>
        <dbReference type="ARBA" id="ARBA00022448"/>
    </source>
</evidence>
<dbReference type="InterPro" id="IPR051906">
    <property type="entry name" value="TolC-like"/>
</dbReference>
<gene>
    <name evidence="9" type="ORF">H5P30_18830</name>
</gene>
<evidence type="ECO:0000256" key="2">
    <source>
        <dbReference type="ARBA" id="ARBA00007613"/>
    </source>
</evidence>
<evidence type="ECO:0000256" key="5">
    <source>
        <dbReference type="ARBA" id="ARBA00022692"/>
    </source>
</evidence>
<keyword evidence="3" id="KW-0813">Transport</keyword>
<feature type="signal peptide" evidence="8">
    <location>
        <begin position="1"/>
        <end position="20"/>
    </location>
</feature>
<protein>
    <submittedName>
        <fullName evidence="9">TolC family protein</fullName>
    </submittedName>
</protein>
<dbReference type="PANTHER" id="PTHR30026">
    <property type="entry name" value="OUTER MEMBRANE PROTEIN TOLC"/>
    <property type="match status" value="1"/>
</dbReference>
<evidence type="ECO:0000256" key="6">
    <source>
        <dbReference type="ARBA" id="ARBA00023136"/>
    </source>
</evidence>
<dbReference type="EMBL" id="JACHVA010000134">
    <property type="protein sequence ID" value="MBC2603838.1"/>
    <property type="molecule type" value="Genomic_DNA"/>
</dbReference>
<dbReference type="Pfam" id="PF02321">
    <property type="entry name" value="OEP"/>
    <property type="match status" value="1"/>
</dbReference>
<keyword evidence="10" id="KW-1185">Reference proteome</keyword>
<dbReference type="InterPro" id="IPR003423">
    <property type="entry name" value="OMP_efflux"/>
</dbReference>
<dbReference type="GO" id="GO:0009279">
    <property type="term" value="C:cell outer membrane"/>
    <property type="evidence" value="ECO:0007669"/>
    <property type="project" value="UniProtKB-SubCell"/>
</dbReference>
<dbReference type="PANTHER" id="PTHR30026:SF20">
    <property type="entry name" value="OUTER MEMBRANE PROTEIN TOLC"/>
    <property type="match status" value="1"/>
</dbReference>
<feature type="chain" id="PRO_5031340981" evidence="8">
    <location>
        <begin position="21"/>
        <end position="432"/>
    </location>
</feature>
<evidence type="ECO:0000256" key="7">
    <source>
        <dbReference type="ARBA" id="ARBA00023237"/>
    </source>
</evidence>
<organism evidence="9 10">
    <name type="scientific">Puniceicoccus vermicola</name>
    <dbReference type="NCBI Taxonomy" id="388746"/>
    <lineage>
        <taxon>Bacteria</taxon>
        <taxon>Pseudomonadati</taxon>
        <taxon>Verrucomicrobiota</taxon>
        <taxon>Opitutia</taxon>
        <taxon>Puniceicoccales</taxon>
        <taxon>Puniceicoccaceae</taxon>
        <taxon>Puniceicoccus</taxon>
    </lineage>
</organism>
<dbReference type="GO" id="GO:1990281">
    <property type="term" value="C:efflux pump complex"/>
    <property type="evidence" value="ECO:0007669"/>
    <property type="project" value="TreeGrafter"/>
</dbReference>
<dbReference type="GO" id="GO:0015288">
    <property type="term" value="F:porin activity"/>
    <property type="evidence" value="ECO:0007669"/>
    <property type="project" value="TreeGrafter"/>
</dbReference>
<evidence type="ECO:0000256" key="8">
    <source>
        <dbReference type="SAM" id="SignalP"/>
    </source>
</evidence>
<dbReference type="AlphaFoldDB" id="A0A7X1B3G6"/>